<evidence type="ECO:0000256" key="1">
    <source>
        <dbReference type="SAM" id="MobiDB-lite"/>
    </source>
</evidence>
<evidence type="ECO:0000313" key="3">
    <source>
        <dbReference type="EnsemblFungi" id="PTTG_29926-t43_1-p1"/>
    </source>
</evidence>
<reference evidence="3" key="4">
    <citation type="submission" date="2025-05" db="UniProtKB">
        <authorList>
            <consortium name="EnsemblFungi"/>
        </authorList>
    </citation>
    <scope>IDENTIFICATION</scope>
    <source>
        <strain evidence="3">isolate 1-1 / race 1 (BBBD)</strain>
    </source>
</reference>
<proteinExistence type="predicted"/>
<feature type="compositionally biased region" description="Basic and acidic residues" evidence="1">
    <location>
        <begin position="96"/>
        <end position="105"/>
    </location>
</feature>
<name>A0A180G131_PUCT1</name>
<accession>A0A180G131</accession>
<reference evidence="3 4" key="3">
    <citation type="journal article" date="2017" name="G3 (Bethesda)">
        <title>Comparative analysis highlights variable genome content of wheat rusts and divergence of the mating loci.</title>
        <authorList>
            <person name="Cuomo C.A."/>
            <person name="Bakkeren G."/>
            <person name="Khalil H.B."/>
            <person name="Panwar V."/>
            <person name="Joly D."/>
            <person name="Linning R."/>
            <person name="Sakthikumar S."/>
            <person name="Song X."/>
            <person name="Adiconis X."/>
            <person name="Fan L."/>
            <person name="Goldberg J.M."/>
            <person name="Levin J.Z."/>
            <person name="Young S."/>
            <person name="Zeng Q."/>
            <person name="Anikster Y."/>
            <person name="Bruce M."/>
            <person name="Wang M."/>
            <person name="Yin C."/>
            <person name="McCallum B."/>
            <person name="Szabo L.J."/>
            <person name="Hulbert S."/>
            <person name="Chen X."/>
            <person name="Fellers J.P."/>
        </authorList>
    </citation>
    <scope>NUCLEOTIDE SEQUENCE</scope>
    <source>
        <strain evidence="4">Isolate 1-1 / race 1 (BBBD)</strain>
        <strain evidence="3">isolate 1-1 / race 1 (BBBD)</strain>
    </source>
</reference>
<reference evidence="2" key="1">
    <citation type="submission" date="2009-11" db="EMBL/GenBank/DDBJ databases">
        <authorList>
            <consortium name="The Broad Institute Genome Sequencing Platform"/>
            <person name="Ward D."/>
            <person name="Feldgarden M."/>
            <person name="Earl A."/>
            <person name="Young S.K."/>
            <person name="Zeng Q."/>
            <person name="Koehrsen M."/>
            <person name="Alvarado L."/>
            <person name="Berlin A."/>
            <person name="Bochicchio J."/>
            <person name="Borenstein D."/>
            <person name="Chapman S.B."/>
            <person name="Chen Z."/>
            <person name="Engels R."/>
            <person name="Freedman E."/>
            <person name="Gellesch M."/>
            <person name="Goldberg J."/>
            <person name="Griggs A."/>
            <person name="Gujja S."/>
            <person name="Heilman E."/>
            <person name="Heiman D."/>
            <person name="Hepburn T."/>
            <person name="Howarth C."/>
            <person name="Jen D."/>
            <person name="Larson L."/>
            <person name="Lewis B."/>
            <person name="Mehta T."/>
            <person name="Park D."/>
            <person name="Pearson M."/>
            <person name="Roberts A."/>
            <person name="Saif S."/>
            <person name="Shea T."/>
            <person name="Shenoy N."/>
            <person name="Sisk P."/>
            <person name="Stolte C."/>
            <person name="Sykes S."/>
            <person name="Thomson T."/>
            <person name="Walk T."/>
            <person name="White J."/>
            <person name="Yandava C."/>
            <person name="Izard J."/>
            <person name="Baranova O.V."/>
            <person name="Blanton J.M."/>
            <person name="Tanner A.C."/>
            <person name="Dewhirst F.E."/>
            <person name="Haas B."/>
            <person name="Nusbaum C."/>
            <person name="Birren B."/>
        </authorList>
    </citation>
    <scope>NUCLEOTIDE SEQUENCE [LARGE SCALE GENOMIC DNA]</scope>
    <source>
        <strain evidence="2">1-1 BBBD Race 1</strain>
    </source>
</reference>
<sequence length="298" mass="33654">MSDVRPDPEFNPISHPNFAHLEAQLNSVSPNANQAKTSSLLGHSSQADRPSALTRSQNSSNQAEDDQKDSPEAKQNHFFNQTVQPWDFGTGVAHPSHGDPPDQKSSRWKRKTTDRREQNRANQKAFRERRDLSSEQKDRDICDLEERLNRHEITGREYAQNVIQYSLDLIWSSKLPSVLTLFELALESKFLPVTGLLARLSAVWDLPCFHQSELTASRTSGIASSKSTLWARNPRCQPSVRRERALAMESLNVLHPPSQPILSPSQSTGRQHQKLSFTSKPTKPRMNLDVPPAQELHS</sequence>
<dbReference type="CDD" id="cd14688">
    <property type="entry name" value="bZIP_YAP"/>
    <property type="match status" value="1"/>
</dbReference>
<dbReference type="EMBL" id="ADAS02001175">
    <property type="protein sequence ID" value="OAV86406.1"/>
    <property type="molecule type" value="Genomic_DNA"/>
</dbReference>
<feature type="region of interest" description="Disordered" evidence="1">
    <location>
        <begin position="1"/>
        <end position="72"/>
    </location>
</feature>
<dbReference type="OrthoDB" id="2503715at2759"/>
<dbReference type="AlphaFoldDB" id="A0A180G131"/>
<dbReference type="EnsemblFungi" id="PTTG_29926-t43_1">
    <property type="protein sequence ID" value="PTTG_29926-t43_1-p1"/>
    <property type="gene ID" value="PTTG_29926"/>
</dbReference>
<evidence type="ECO:0000313" key="4">
    <source>
        <dbReference type="Proteomes" id="UP000005240"/>
    </source>
</evidence>
<gene>
    <name evidence="2" type="ORF">PTTG_29926</name>
</gene>
<dbReference type="Proteomes" id="UP000005240">
    <property type="component" value="Unassembled WGS sequence"/>
</dbReference>
<feature type="region of interest" description="Disordered" evidence="1">
    <location>
        <begin position="85"/>
        <end position="132"/>
    </location>
</feature>
<keyword evidence="4" id="KW-1185">Reference proteome</keyword>
<reference evidence="2" key="2">
    <citation type="submission" date="2016-05" db="EMBL/GenBank/DDBJ databases">
        <title>Comparative analysis highlights variable genome content of wheat rusts and divergence of the mating loci.</title>
        <authorList>
            <person name="Cuomo C.A."/>
            <person name="Bakkeren G."/>
            <person name="Szabo L."/>
            <person name="Khalil H."/>
            <person name="Joly D."/>
            <person name="Goldberg J."/>
            <person name="Young S."/>
            <person name="Zeng Q."/>
            <person name="Fellers J."/>
        </authorList>
    </citation>
    <scope>NUCLEOTIDE SEQUENCE [LARGE SCALE GENOMIC DNA]</scope>
    <source>
        <strain evidence="2">1-1 BBBD Race 1</strain>
    </source>
</reference>
<feature type="region of interest" description="Disordered" evidence="1">
    <location>
        <begin position="255"/>
        <end position="298"/>
    </location>
</feature>
<evidence type="ECO:0000313" key="2">
    <source>
        <dbReference type="EMBL" id="OAV86406.1"/>
    </source>
</evidence>
<evidence type="ECO:0008006" key="5">
    <source>
        <dbReference type="Google" id="ProtNLM"/>
    </source>
</evidence>
<organism evidence="2">
    <name type="scientific">Puccinia triticina (isolate 1-1 / race 1 (BBBD))</name>
    <name type="common">Brown leaf rust fungus</name>
    <dbReference type="NCBI Taxonomy" id="630390"/>
    <lineage>
        <taxon>Eukaryota</taxon>
        <taxon>Fungi</taxon>
        <taxon>Dikarya</taxon>
        <taxon>Basidiomycota</taxon>
        <taxon>Pucciniomycotina</taxon>
        <taxon>Pucciniomycetes</taxon>
        <taxon>Pucciniales</taxon>
        <taxon>Pucciniaceae</taxon>
        <taxon>Puccinia</taxon>
    </lineage>
</organism>
<feature type="compositionally biased region" description="Basic and acidic residues" evidence="1">
    <location>
        <begin position="114"/>
        <end position="132"/>
    </location>
</feature>
<protein>
    <recommendedName>
        <fullName evidence="5">BZIP domain-containing protein</fullName>
    </recommendedName>
</protein>
<feature type="compositionally biased region" description="Polar residues" evidence="1">
    <location>
        <begin position="24"/>
        <end position="62"/>
    </location>
</feature>
<feature type="compositionally biased region" description="Polar residues" evidence="1">
    <location>
        <begin position="268"/>
        <end position="281"/>
    </location>
</feature>
<dbReference type="VEuPathDB" id="FungiDB:PTTG_29926"/>